<comment type="caution">
    <text evidence="6">The sequence shown here is derived from an EMBL/GenBank/DDBJ whole genome shotgun (WGS) entry which is preliminary data.</text>
</comment>
<evidence type="ECO:0000259" key="5">
    <source>
        <dbReference type="PROSITE" id="PS51736"/>
    </source>
</evidence>
<dbReference type="SUPFAM" id="SSF53041">
    <property type="entry name" value="Resolvase-like"/>
    <property type="match status" value="1"/>
</dbReference>
<dbReference type="Gene3D" id="3.40.50.1390">
    <property type="entry name" value="Resolvase, N-terminal catalytic domain"/>
    <property type="match status" value="1"/>
</dbReference>
<dbReference type="PANTHER" id="PTHR30461">
    <property type="entry name" value="DNA-INVERTASE FROM LAMBDOID PROPHAGE"/>
    <property type="match status" value="1"/>
</dbReference>
<keyword evidence="3" id="KW-0233">DNA recombination</keyword>
<dbReference type="InterPro" id="IPR050639">
    <property type="entry name" value="SSR_resolvase"/>
</dbReference>
<feature type="domain" description="Resolvase/invertase-type recombinase catalytic" evidence="5">
    <location>
        <begin position="14"/>
        <end position="158"/>
    </location>
</feature>
<accession>A0ABR9U6J3</accession>
<proteinExistence type="predicted"/>
<gene>
    <name evidence="6" type="ORF">IQ229_22980</name>
</gene>
<evidence type="ECO:0000313" key="7">
    <source>
        <dbReference type="Proteomes" id="UP000647836"/>
    </source>
</evidence>
<keyword evidence="1" id="KW-0229">DNA integration</keyword>
<keyword evidence="2" id="KW-0238">DNA-binding</keyword>
<dbReference type="Proteomes" id="UP000647836">
    <property type="component" value="Unassembled WGS sequence"/>
</dbReference>
<evidence type="ECO:0000256" key="2">
    <source>
        <dbReference type="ARBA" id="ARBA00023125"/>
    </source>
</evidence>
<name>A0ABR9U6J3_9NOSO</name>
<dbReference type="EMBL" id="JADEXF010000947">
    <property type="protein sequence ID" value="MBE9107687.1"/>
    <property type="molecule type" value="Genomic_DNA"/>
</dbReference>
<dbReference type="RefSeq" id="WP_194047712.1">
    <property type="nucleotide sequence ID" value="NZ_JADEXF010000947.1"/>
</dbReference>
<reference evidence="6 7" key="1">
    <citation type="submission" date="2020-10" db="EMBL/GenBank/DDBJ databases">
        <authorList>
            <person name="Castelo-Branco R."/>
            <person name="Eusebio N."/>
            <person name="Adriana R."/>
            <person name="Vieira A."/>
            <person name="Brugerolle De Fraissinette N."/>
            <person name="Rezende De Castro R."/>
            <person name="Schneider M.P."/>
            <person name="Vasconcelos V."/>
            <person name="Leao P.N."/>
        </authorList>
    </citation>
    <scope>NUCLEOTIDE SEQUENCE [LARGE SCALE GENOMIC DNA]</scope>
    <source>
        <strain evidence="6 7">LEGE 07299</strain>
    </source>
</reference>
<dbReference type="InterPro" id="IPR036162">
    <property type="entry name" value="Resolvase-like_N_sf"/>
</dbReference>
<dbReference type="InterPro" id="IPR006118">
    <property type="entry name" value="Recombinase_CS"/>
</dbReference>
<keyword evidence="7" id="KW-1185">Reference proteome</keyword>
<sequence>MATAKKSKVIATNTVIIYCRVSTDQQEKSGLGLEAQLDLCRQVAQQLNLEIIGEFQETISGKIDPKQRPIFCQAVTLAQMNGSKILVAKLDRFSREMHHVSGFTQKYMWGKETPDLLIASSPKMSQMEIYIWAMLAEQERKQIGERTRAALAVKKAQGAQLGKAGRTASVAKARANSEDAIALAKHLRGEGLSYSKISDQLNELGLMTSKGGQWYAANIRQRLMNIGIN</sequence>
<evidence type="ECO:0000256" key="3">
    <source>
        <dbReference type="ARBA" id="ARBA00023172"/>
    </source>
</evidence>
<dbReference type="InterPro" id="IPR006119">
    <property type="entry name" value="Resolv_N"/>
</dbReference>
<dbReference type="SMART" id="SM00857">
    <property type="entry name" value="Resolvase"/>
    <property type="match status" value="1"/>
</dbReference>
<feature type="active site" description="O-(5'-phospho-DNA)-serine intermediate" evidence="4">
    <location>
        <position position="22"/>
    </location>
</feature>
<evidence type="ECO:0000256" key="1">
    <source>
        <dbReference type="ARBA" id="ARBA00022908"/>
    </source>
</evidence>
<dbReference type="CDD" id="cd00338">
    <property type="entry name" value="Ser_Recombinase"/>
    <property type="match status" value="1"/>
</dbReference>
<evidence type="ECO:0000256" key="4">
    <source>
        <dbReference type="PROSITE-ProRule" id="PRU10137"/>
    </source>
</evidence>
<organism evidence="6 7">
    <name type="scientific">Nostoc cf. edaphicum LEGE 07299</name>
    <dbReference type="NCBI Taxonomy" id="2777974"/>
    <lineage>
        <taxon>Bacteria</taxon>
        <taxon>Bacillati</taxon>
        <taxon>Cyanobacteriota</taxon>
        <taxon>Cyanophyceae</taxon>
        <taxon>Nostocales</taxon>
        <taxon>Nostocaceae</taxon>
        <taxon>Nostoc</taxon>
    </lineage>
</organism>
<evidence type="ECO:0000313" key="6">
    <source>
        <dbReference type="EMBL" id="MBE9107687.1"/>
    </source>
</evidence>
<protein>
    <submittedName>
        <fullName evidence="6">Recombinase family protein</fullName>
    </submittedName>
</protein>
<dbReference type="PROSITE" id="PS00397">
    <property type="entry name" value="RECOMBINASES_1"/>
    <property type="match status" value="1"/>
</dbReference>
<dbReference type="Pfam" id="PF00239">
    <property type="entry name" value="Resolvase"/>
    <property type="match status" value="1"/>
</dbReference>
<dbReference type="PANTHER" id="PTHR30461:SF2">
    <property type="entry name" value="SERINE RECOMBINASE PINE-RELATED"/>
    <property type="match status" value="1"/>
</dbReference>
<dbReference type="PROSITE" id="PS51736">
    <property type="entry name" value="RECOMBINASES_3"/>
    <property type="match status" value="1"/>
</dbReference>